<name>A0A423TCZ5_PENVA</name>
<organism evidence="2 3">
    <name type="scientific">Penaeus vannamei</name>
    <name type="common">Whiteleg shrimp</name>
    <name type="synonym">Litopenaeus vannamei</name>
    <dbReference type="NCBI Taxonomy" id="6689"/>
    <lineage>
        <taxon>Eukaryota</taxon>
        <taxon>Metazoa</taxon>
        <taxon>Ecdysozoa</taxon>
        <taxon>Arthropoda</taxon>
        <taxon>Crustacea</taxon>
        <taxon>Multicrustacea</taxon>
        <taxon>Malacostraca</taxon>
        <taxon>Eumalacostraca</taxon>
        <taxon>Eucarida</taxon>
        <taxon>Decapoda</taxon>
        <taxon>Dendrobranchiata</taxon>
        <taxon>Penaeoidea</taxon>
        <taxon>Penaeidae</taxon>
        <taxon>Penaeus</taxon>
    </lineage>
</organism>
<dbReference type="AlphaFoldDB" id="A0A423TCZ5"/>
<dbReference type="EMBL" id="QCYY01001909">
    <property type="protein sequence ID" value="ROT74348.1"/>
    <property type="molecule type" value="Genomic_DNA"/>
</dbReference>
<evidence type="ECO:0000256" key="1">
    <source>
        <dbReference type="SAM" id="MobiDB-lite"/>
    </source>
</evidence>
<feature type="compositionally biased region" description="Low complexity" evidence="1">
    <location>
        <begin position="37"/>
        <end position="68"/>
    </location>
</feature>
<comment type="caution">
    <text evidence="2">The sequence shown here is derived from an EMBL/GenBank/DDBJ whole genome shotgun (WGS) entry which is preliminary data.</text>
</comment>
<accession>A0A423TCZ5</accession>
<protein>
    <submittedName>
        <fullName evidence="2">Uncharacterized protein</fullName>
    </submittedName>
</protein>
<gene>
    <name evidence="2" type="ORF">C7M84_007160</name>
</gene>
<keyword evidence="3" id="KW-1185">Reference proteome</keyword>
<sequence>MVRVSWGGEVVIADLAHVAGDGGNGGDGTHSRPLDVTTTSPTATTTPTVTPTTSATPSETPTISPAPTDSTPPTISPLPRAPTAIVEALSDGDESAVSTSFSDDHRSLRDDLRDDLSSPRPRSPRANSDDYRRFLTLKGSPPDAKTKADIKIAPTAPPEDDILTSMDRMLATLSDLEDDLEPIDGIDTESDSDIDEAAARRELLTDKWRQLFDKVSNII</sequence>
<reference evidence="2 3" key="1">
    <citation type="submission" date="2018-04" db="EMBL/GenBank/DDBJ databases">
        <authorList>
            <person name="Zhang X."/>
            <person name="Yuan J."/>
            <person name="Li F."/>
            <person name="Xiang J."/>
        </authorList>
    </citation>
    <scope>NUCLEOTIDE SEQUENCE [LARGE SCALE GENOMIC DNA]</scope>
    <source>
        <tissue evidence="2">Muscle</tissue>
    </source>
</reference>
<dbReference type="Proteomes" id="UP000283509">
    <property type="component" value="Unassembled WGS sequence"/>
</dbReference>
<evidence type="ECO:0000313" key="3">
    <source>
        <dbReference type="Proteomes" id="UP000283509"/>
    </source>
</evidence>
<proteinExistence type="predicted"/>
<feature type="compositionally biased region" description="Basic and acidic residues" evidence="1">
    <location>
        <begin position="102"/>
        <end position="117"/>
    </location>
</feature>
<dbReference type="OrthoDB" id="6367367at2759"/>
<reference evidence="2 3" key="2">
    <citation type="submission" date="2019-01" db="EMBL/GenBank/DDBJ databases">
        <title>The decoding of complex shrimp genome reveals the adaptation for benthos swimmer, frequently molting mechanism and breeding impact on genome.</title>
        <authorList>
            <person name="Sun Y."/>
            <person name="Gao Y."/>
            <person name="Yu Y."/>
        </authorList>
    </citation>
    <scope>NUCLEOTIDE SEQUENCE [LARGE SCALE GENOMIC DNA]</scope>
    <source>
        <tissue evidence="2">Muscle</tissue>
    </source>
</reference>
<evidence type="ECO:0000313" key="2">
    <source>
        <dbReference type="EMBL" id="ROT74348.1"/>
    </source>
</evidence>
<feature type="region of interest" description="Disordered" evidence="1">
    <location>
        <begin position="19"/>
        <end position="132"/>
    </location>
</feature>